<reference evidence="4 5" key="1">
    <citation type="submission" date="2023-08" db="EMBL/GenBank/DDBJ databases">
        <title>A Necator americanus chromosomal reference genome.</title>
        <authorList>
            <person name="Ilik V."/>
            <person name="Petrzelkova K.J."/>
            <person name="Pardy F."/>
            <person name="Fuh T."/>
            <person name="Niatou-Singa F.S."/>
            <person name="Gouil Q."/>
            <person name="Baker L."/>
            <person name="Ritchie M.E."/>
            <person name="Jex A.R."/>
            <person name="Gazzola D."/>
            <person name="Li H."/>
            <person name="Toshio Fujiwara R."/>
            <person name="Zhan B."/>
            <person name="Aroian R.V."/>
            <person name="Pafco B."/>
            <person name="Schwarz E.M."/>
        </authorList>
    </citation>
    <scope>NUCLEOTIDE SEQUENCE [LARGE SCALE GENOMIC DNA]</scope>
    <source>
        <strain evidence="4 5">Aroian</strain>
        <tissue evidence="4">Whole animal</tissue>
    </source>
</reference>
<feature type="compositionally biased region" description="Low complexity" evidence="1">
    <location>
        <begin position="257"/>
        <end position="283"/>
    </location>
</feature>
<dbReference type="EMBL" id="JAVFWL010000001">
    <property type="protein sequence ID" value="KAK6730359.1"/>
    <property type="molecule type" value="Genomic_DNA"/>
</dbReference>
<dbReference type="Gene3D" id="3.40.33.10">
    <property type="entry name" value="CAP"/>
    <property type="match status" value="2"/>
</dbReference>
<accession>A0ABR1BVF0</accession>
<feature type="signal peptide" evidence="2">
    <location>
        <begin position="1"/>
        <end position="20"/>
    </location>
</feature>
<evidence type="ECO:0000259" key="3">
    <source>
        <dbReference type="SMART" id="SM00198"/>
    </source>
</evidence>
<protein>
    <recommendedName>
        <fullName evidence="3">SCP domain-containing protein</fullName>
    </recommendedName>
</protein>
<keyword evidence="2" id="KW-0732">Signal</keyword>
<evidence type="ECO:0000256" key="1">
    <source>
        <dbReference type="SAM" id="MobiDB-lite"/>
    </source>
</evidence>
<dbReference type="SMART" id="SM00198">
    <property type="entry name" value="SCP"/>
    <property type="match status" value="1"/>
</dbReference>
<dbReference type="PANTHER" id="PTHR10334">
    <property type="entry name" value="CYSTEINE-RICH SECRETORY PROTEIN-RELATED"/>
    <property type="match status" value="1"/>
</dbReference>
<dbReference type="InterPro" id="IPR035940">
    <property type="entry name" value="CAP_sf"/>
</dbReference>
<dbReference type="CDD" id="cd05380">
    <property type="entry name" value="CAP_euk"/>
    <property type="match status" value="2"/>
</dbReference>
<proteinExistence type="predicted"/>
<keyword evidence="5" id="KW-1185">Reference proteome</keyword>
<sequence>MNIVLLLLFTSCTFLTTVRAELPVLVSVAGAAVKDRQAVRTVCSNPPREEDKVRLAFQSEHNNYRRSLATGTVDDDGGTLPGSRSLFMMSYNCELELQAFTVTSACKSQSNTPGAIQGISINYGIIRDNIAAPSDDKAVQDIHTLMTKWTETRYEYNFNKTTVIYGNKDTAPFARIVYNKSISLGCTITQCAPRKTAYACAYSDSPVIGEPLYWPSKKPMGCTSNSQCRKAIPGSTTTCGTSLNLCSTNLLALSAGSTTAGSSNATRTSTTTSTTTGTSTTTAVAPGENMMCPGNNVITDSIRNIFLGQFNQIRSQVARGVFFTTSSGYARQASKMIKLTYNCAAETSANNWAVQCQNRDSGTTIYAETRYIFQGTTAAKDTIARTAINSWRDEVNTGSLPPAGTKPQNIYQTNLGIKNFAKMVWDTETGVGCSINRCSSFTNVVCHFTPRGDVAGTPIYKTAVCLPSDMNLVLSSGIGGTETELRVKVKDFHLTELGKKQSHPGPPQDSTQAVLPGYWFLSASSGMMLDEFIDAHLSPVHEPLWGQRLLSATLWTVSLANMSVSGSQLRRSDFH</sequence>
<dbReference type="Proteomes" id="UP001303046">
    <property type="component" value="Unassembled WGS sequence"/>
</dbReference>
<feature type="chain" id="PRO_5045869526" description="SCP domain-containing protein" evidence="2">
    <location>
        <begin position="21"/>
        <end position="575"/>
    </location>
</feature>
<feature type="region of interest" description="Disordered" evidence="1">
    <location>
        <begin position="257"/>
        <end position="286"/>
    </location>
</feature>
<gene>
    <name evidence="4" type="primary">Necator_chrI.g3184</name>
    <name evidence="4" type="ORF">RB195_007055</name>
</gene>
<dbReference type="InterPro" id="IPR001283">
    <property type="entry name" value="CRISP-related"/>
</dbReference>
<evidence type="ECO:0000256" key="2">
    <source>
        <dbReference type="SAM" id="SignalP"/>
    </source>
</evidence>
<comment type="caution">
    <text evidence="4">The sequence shown here is derived from an EMBL/GenBank/DDBJ whole genome shotgun (WGS) entry which is preliminary data.</text>
</comment>
<evidence type="ECO:0000313" key="5">
    <source>
        <dbReference type="Proteomes" id="UP001303046"/>
    </source>
</evidence>
<dbReference type="InterPro" id="IPR014044">
    <property type="entry name" value="CAP_dom"/>
</dbReference>
<feature type="domain" description="SCP" evidence="3">
    <location>
        <begin position="301"/>
        <end position="456"/>
    </location>
</feature>
<name>A0ABR1BVF0_NECAM</name>
<dbReference type="Pfam" id="PF00188">
    <property type="entry name" value="CAP"/>
    <property type="match status" value="2"/>
</dbReference>
<evidence type="ECO:0000313" key="4">
    <source>
        <dbReference type="EMBL" id="KAK6730359.1"/>
    </source>
</evidence>
<organism evidence="4 5">
    <name type="scientific">Necator americanus</name>
    <name type="common">Human hookworm</name>
    <dbReference type="NCBI Taxonomy" id="51031"/>
    <lineage>
        <taxon>Eukaryota</taxon>
        <taxon>Metazoa</taxon>
        <taxon>Ecdysozoa</taxon>
        <taxon>Nematoda</taxon>
        <taxon>Chromadorea</taxon>
        <taxon>Rhabditida</taxon>
        <taxon>Rhabditina</taxon>
        <taxon>Rhabditomorpha</taxon>
        <taxon>Strongyloidea</taxon>
        <taxon>Ancylostomatidae</taxon>
        <taxon>Bunostominae</taxon>
        <taxon>Necator</taxon>
    </lineage>
</organism>
<dbReference type="SUPFAM" id="SSF55797">
    <property type="entry name" value="PR-1-like"/>
    <property type="match status" value="2"/>
</dbReference>